<organism evidence="1 2">
    <name type="scientific">Prevotella corporis</name>
    <dbReference type="NCBI Taxonomy" id="28128"/>
    <lineage>
        <taxon>Bacteria</taxon>
        <taxon>Pseudomonadati</taxon>
        <taxon>Bacteroidota</taxon>
        <taxon>Bacteroidia</taxon>
        <taxon>Bacteroidales</taxon>
        <taxon>Prevotellaceae</taxon>
        <taxon>Prevotella</taxon>
    </lineage>
</organism>
<keyword evidence="2" id="KW-1185">Reference proteome</keyword>
<evidence type="ECO:0000313" key="2">
    <source>
        <dbReference type="Proteomes" id="UP000070533"/>
    </source>
</evidence>
<dbReference type="STRING" id="28128.HMPREF3226_00358"/>
<dbReference type="EMBL" id="LRQG01000016">
    <property type="protein sequence ID" value="KXA43611.1"/>
    <property type="molecule type" value="Genomic_DNA"/>
</dbReference>
<gene>
    <name evidence="1" type="ORF">HMPREF3226_00358</name>
</gene>
<name>A0A133QL48_9BACT</name>
<accession>A0A133QL48</accession>
<dbReference type="PATRIC" id="fig|28128.5.peg.355"/>
<proteinExistence type="predicted"/>
<evidence type="ECO:0000313" key="1">
    <source>
        <dbReference type="EMBL" id="KXA43611.1"/>
    </source>
</evidence>
<comment type="caution">
    <text evidence="1">The sequence shown here is derived from an EMBL/GenBank/DDBJ whole genome shotgun (WGS) entry which is preliminary data.</text>
</comment>
<dbReference type="AlphaFoldDB" id="A0A133QL48"/>
<protein>
    <submittedName>
        <fullName evidence="1">Uncharacterized protein</fullName>
    </submittedName>
</protein>
<dbReference type="Proteomes" id="UP000070533">
    <property type="component" value="Unassembled WGS sequence"/>
</dbReference>
<reference evidence="2" key="1">
    <citation type="submission" date="2016-01" db="EMBL/GenBank/DDBJ databases">
        <authorList>
            <person name="Mitreva M."/>
            <person name="Pepin K.H."/>
            <person name="Mihindukulasuriya K.A."/>
            <person name="Fulton R."/>
            <person name="Fronick C."/>
            <person name="O'Laughlin M."/>
            <person name="Miner T."/>
            <person name="Herter B."/>
            <person name="Rosa B.A."/>
            <person name="Cordes M."/>
            <person name="Tomlinson C."/>
            <person name="Wollam A."/>
            <person name="Palsikar V.B."/>
            <person name="Mardis E.R."/>
            <person name="Wilson R.K."/>
        </authorList>
    </citation>
    <scope>NUCLEOTIDE SEQUENCE [LARGE SCALE GENOMIC DNA]</scope>
    <source>
        <strain evidence="2">MJR7716</strain>
    </source>
</reference>
<dbReference type="OrthoDB" id="1082118at2"/>
<dbReference type="RefSeq" id="WP_156439124.1">
    <property type="nucleotide sequence ID" value="NZ_CALGLL010000279.1"/>
</dbReference>
<sequence>MTAVFTACDNGNIRHAPSGDTVAAKTFAPIENDTIVPIDLRQITKIAFPKYRIHKEEPIIPDSMSLAADEETVSGGNFKATLVLDTIPTKIFYALVDSAAKKDTCWTINKFAYIYECKDKNNGQYQVTFSKGSTQIIVTHMNADLVKSKREKLKPEKKRH</sequence>